<dbReference type="FunCoup" id="A0A517S7N2">
    <property type="interactions" value="282"/>
</dbReference>
<dbReference type="InterPro" id="IPR000246">
    <property type="entry name" value="Peptidase_T2"/>
</dbReference>
<dbReference type="GO" id="GO:0016811">
    <property type="term" value="F:hydrolase activity, acting on carbon-nitrogen (but not peptide) bonds, in linear amides"/>
    <property type="evidence" value="ECO:0007669"/>
    <property type="project" value="UniProtKB-ARBA"/>
</dbReference>
<dbReference type="FunFam" id="3.60.20.30:FF:000001">
    <property type="entry name" value="Isoaspartyl peptidase/L-asparaginase"/>
    <property type="match status" value="1"/>
</dbReference>
<proteinExistence type="predicted"/>
<evidence type="ECO:0000256" key="4">
    <source>
        <dbReference type="ARBA" id="ARBA00069124"/>
    </source>
</evidence>
<dbReference type="Gene3D" id="3.60.20.30">
    <property type="entry name" value="(Glycosyl)asparaginase"/>
    <property type="match status" value="1"/>
</dbReference>
<accession>A0A517S7N2</accession>
<evidence type="ECO:0000256" key="3">
    <source>
        <dbReference type="ARBA" id="ARBA00022813"/>
    </source>
</evidence>
<dbReference type="PANTHER" id="PTHR10188">
    <property type="entry name" value="L-ASPARAGINASE"/>
    <property type="match status" value="1"/>
</dbReference>
<dbReference type="KEGG" id="ccos:Pan44_01340"/>
<reference evidence="8 9" key="1">
    <citation type="submission" date="2019-02" db="EMBL/GenBank/DDBJ databases">
        <title>Deep-cultivation of Planctomycetes and their phenomic and genomic characterization uncovers novel biology.</title>
        <authorList>
            <person name="Wiegand S."/>
            <person name="Jogler M."/>
            <person name="Boedeker C."/>
            <person name="Pinto D."/>
            <person name="Vollmers J."/>
            <person name="Rivas-Marin E."/>
            <person name="Kohn T."/>
            <person name="Peeters S.H."/>
            <person name="Heuer A."/>
            <person name="Rast P."/>
            <person name="Oberbeckmann S."/>
            <person name="Bunk B."/>
            <person name="Jeske O."/>
            <person name="Meyerdierks A."/>
            <person name="Storesund J.E."/>
            <person name="Kallscheuer N."/>
            <person name="Luecker S."/>
            <person name="Lage O.M."/>
            <person name="Pohl T."/>
            <person name="Merkel B.J."/>
            <person name="Hornburger P."/>
            <person name="Mueller R.-W."/>
            <person name="Bruemmer F."/>
            <person name="Labrenz M."/>
            <person name="Spormann A.M."/>
            <person name="Op den Camp H."/>
            <person name="Overmann J."/>
            <person name="Amann R."/>
            <person name="Jetten M.S.M."/>
            <person name="Mascher T."/>
            <person name="Medema M.H."/>
            <person name="Devos D.P."/>
            <person name="Kaster A.-K."/>
            <person name="Ovreas L."/>
            <person name="Rohde M."/>
            <person name="Galperin M.Y."/>
            <person name="Jogler C."/>
        </authorList>
    </citation>
    <scope>NUCLEOTIDE SEQUENCE [LARGE SCALE GENOMIC DNA]</scope>
    <source>
        <strain evidence="8 9">Pan44</strain>
    </source>
</reference>
<dbReference type="SUPFAM" id="SSF56235">
    <property type="entry name" value="N-terminal nucleophile aminohydrolases (Ntn hydrolases)"/>
    <property type="match status" value="1"/>
</dbReference>
<dbReference type="Pfam" id="PF01112">
    <property type="entry name" value="Asparaginase_2"/>
    <property type="match status" value="1"/>
</dbReference>
<evidence type="ECO:0000256" key="2">
    <source>
        <dbReference type="ARBA" id="ARBA00022801"/>
    </source>
</evidence>
<name>A0A517S7N2_9PLAN</name>
<evidence type="ECO:0000256" key="7">
    <source>
        <dbReference type="PIRSR" id="PIRSR600246-3"/>
    </source>
</evidence>
<keyword evidence="9" id="KW-1185">Reference proteome</keyword>
<protein>
    <recommendedName>
        <fullName evidence="4">Isoaspartyl peptidase</fullName>
    </recommendedName>
</protein>
<dbReference type="PANTHER" id="PTHR10188:SF6">
    <property type="entry name" value="N(4)-(BETA-N-ACETYLGLUCOSAMINYL)-L-ASPARAGINASE"/>
    <property type="match status" value="1"/>
</dbReference>
<dbReference type="GO" id="GO:0006508">
    <property type="term" value="P:proteolysis"/>
    <property type="evidence" value="ECO:0007669"/>
    <property type="project" value="UniProtKB-KW"/>
</dbReference>
<keyword evidence="1" id="KW-0645">Protease</keyword>
<evidence type="ECO:0000256" key="1">
    <source>
        <dbReference type="ARBA" id="ARBA00022670"/>
    </source>
</evidence>
<sequence>MPLSVLKAVPAIRMSLHAVLGTLLLVGVAGAQSPPRMEFAIAIHGGAGKNPGKGEAWKAKEEALTRALTRGHDMLAAGATSLDTVEAVVRILEDDPSINAGRGAVLNTAGGHELDATIMEGKTRRCGSIGGVTTVRNPISLARKVMEQSPHVLLVTDGAEKFADRFSAADGIERVPNNYFSTEARLKEWEENRKKAEKGKPMGTTGCVCLDKHGNLAAATSTGGTANKLYGRLGDSPIVGAGTYADNRTCAVSCTGVGEDFIRYAVSYDINARMRYAGQSLQEASQAVLNTPDQVVRGGLVSVDAKGNIAMEFNTGAMSRAAADSSGRFEVHVSD</sequence>
<dbReference type="EMBL" id="CP036271">
    <property type="protein sequence ID" value="QDT52125.1"/>
    <property type="molecule type" value="Genomic_DNA"/>
</dbReference>
<gene>
    <name evidence="8" type="primary">iaaA</name>
    <name evidence="8" type="ORF">Pan44_01340</name>
</gene>
<dbReference type="RefSeq" id="WP_197453725.1">
    <property type="nucleotide sequence ID" value="NZ_CP036271.1"/>
</dbReference>
<dbReference type="InParanoid" id="A0A517S7N2"/>
<keyword evidence="3" id="KW-0068">Autocatalytic cleavage</keyword>
<feature type="binding site" evidence="6">
    <location>
        <begin position="232"/>
        <end position="235"/>
    </location>
    <ligand>
        <name>substrate</name>
    </ligand>
</feature>
<organism evidence="8 9">
    <name type="scientific">Caulifigura coniformis</name>
    <dbReference type="NCBI Taxonomy" id="2527983"/>
    <lineage>
        <taxon>Bacteria</taxon>
        <taxon>Pseudomonadati</taxon>
        <taxon>Planctomycetota</taxon>
        <taxon>Planctomycetia</taxon>
        <taxon>Planctomycetales</taxon>
        <taxon>Planctomycetaceae</taxon>
        <taxon>Caulifigura</taxon>
    </lineage>
</organism>
<evidence type="ECO:0000313" key="9">
    <source>
        <dbReference type="Proteomes" id="UP000315700"/>
    </source>
</evidence>
<evidence type="ECO:0000256" key="5">
    <source>
        <dbReference type="PIRSR" id="PIRSR600246-1"/>
    </source>
</evidence>
<dbReference type="InterPro" id="IPR029055">
    <property type="entry name" value="Ntn_hydrolases_N"/>
</dbReference>
<evidence type="ECO:0000256" key="6">
    <source>
        <dbReference type="PIRSR" id="PIRSR600246-2"/>
    </source>
</evidence>
<keyword evidence="2 8" id="KW-0378">Hydrolase</keyword>
<feature type="site" description="Cleavage; by autolysis" evidence="7">
    <location>
        <begin position="203"/>
        <end position="204"/>
    </location>
</feature>
<dbReference type="CDD" id="cd04701">
    <property type="entry name" value="Asparaginase_2"/>
    <property type="match status" value="1"/>
</dbReference>
<dbReference type="AlphaFoldDB" id="A0A517S7N2"/>
<dbReference type="Proteomes" id="UP000315700">
    <property type="component" value="Chromosome"/>
</dbReference>
<feature type="active site" description="Nucleophile" evidence="5">
    <location>
        <position position="204"/>
    </location>
</feature>
<feature type="binding site" evidence="6">
    <location>
        <begin position="255"/>
        <end position="258"/>
    </location>
    <ligand>
        <name>substrate</name>
    </ligand>
</feature>
<dbReference type="GO" id="GO:0008233">
    <property type="term" value="F:peptidase activity"/>
    <property type="evidence" value="ECO:0007669"/>
    <property type="project" value="UniProtKB-KW"/>
</dbReference>
<evidence type="ECO:0000313" key="8">
    <source>
        <dbReference type="EMBL" id="QDT52125.1"/>
    </source>
</evidence>